<dbReference type="SUPFAM" id="SSF51261">
    <property type="entry name" value="Duplicated hybrid motif"/>
    <property type="match status" value="1"/>
</dbReference>
<dbReference type="InterPro" id="IPR011055">
    <property type="entry name" value="Dup_hybrid_motif"/>
</dbReference>
<dbReference type="InterPro" id="IPR050570">
    <property type="entry name" value="Cell_wall_metabolism_enzyme"/>
</dbReference>
<dbReference type="Proteomes" id="UP000229362">
    <property type="component" value="Unassembled WGS sequence"/>
</dbReference>
<feature type="domain" description="LysM" evidence="1">
    <location>
        <begin position="208"/>
        <end position="252"/>
    </location>
</feature>
<evidence type="ECO:0000313" key="3">
    <source>
        <dbReference type="Proteomes" id="UP000229362"/>
    </source>
</evidence>
<dbReference type="SUPFAM" id="SSF54106">
    <property type="entry name" value="LysM domain"/>
    <property type="match status" value="1"/>
</dbReference>
<sequence length="457" mass="48808">MKHFFNKTLLFLLRLAVYGKRAVAWVFFSFLGMFSRLHDLYANTLGFRLYKLGFLVGKKLEKYKIPLDSRVVEIFAKRGTLQLSLLIVILVILLPHSKLYSQDIGSLPGRNTLLYALVGPGEQDFGTEEITVEVANLERPKATDAPAWKSGAVSVDAPNTVGKVVSPTAQDIAAVSVGGSALTKPTILPGSVLPVADEPASQNRTDAITHEVLPGDVIGAIAERYGISVNSILWANGLSARSYIRPGDVLKIPPSSGLYHTVASGDTVSKIASIYGVNADEIVEFNRLQKNGADIVVGEDLFIPDGVKPTPRIVSAPRPAPFVSISAPPPSVSAPAGSGYVWPTSVRRITQYFGWRHTGVDIAGPVGTPLYAARAGTVIKSQCGWNGGYGCYVILDHGGGVQTLYGHASQLYVSVGQQVGQGQALAAMGSTGRSTGPHVHFEVRVNGAHQNPLQYVR</sequence>
<dbReference type="PROSITE" id="PS51782">
    <property type="entry name" value="LYSM"/>
    <property type="match status" value="2"/>
</dbReference>
<dbReference type="InterPro" id="IPR016047">
    <property type="entry name" value="M23ase_b-sheet_dom"/>
</dbReference>
<dbReference type="InterPro" id="IPR018392">
    <property type="entry name" value="LysM"/>
</dbReference>
<name>A0A2M6W1X2_9BACT</name>
<dbReference type="Pfam" id="PF01476">
    <property type="entry name" value="LysM"/>
    <property type="match status" value="2"/>
</dbReference>
<proteinExistence type="predicted"/>
<organism evidence="2 3">
    <name type="scientific">Candidatus Magasanikbacteria bacterium CG10_big_fil_rev_8_21_14_0_10_43_6</name>
    <dbReference type="NCBI Taxonomy" id="1974650"/>
    <lineage>
        <taxon>Bacteria</taxon>
        <taxon>Candidatus Magasanikiibacteriota</taxon>
    </lineage>
</organism>
<dbReference type="AlphaFoldDB" id="A0A2M6W1X2"/>
<dbReference type="EMBL" id="PFBZ01000056">
    <property type="protein sequence ID" value="PIT86782.1"/>
    <property type="molecule type" value="Genomic_DNA"/>
</dbReference>
<dbReference type="CDD" id="cd00118">
    <property type="entry name" value="LysM"/>
    <property type="match status" value="2"/>
</dbReference>
<dbReference type="PANTHER" id="PTHR21666:SF270">
    <property type="entry name" value="MUREIN HYDROLASE ACTIVATOR ENVC"/>
    <property type="match status" value="1"/>
</dbReference>
<accession>A0A2M6W1X2</accession>
<comment type="caution">
    <text evidence="2">The sequence shown here is derived from an EMBL/GenBank/DDBJ whole genome shotgun (WGS) entry which is preliminary data.</text>
</comment>
<evidence type="ECO:0000313" key="2">
    <source>
        <dbReference type="EMBL" id="PIT86782.1"/>
    </source>
</evidence>
<dbReference type="CDD" id="cd12797">
    <property type="entry name" value="M23_peptidase"/>
    <property type="match status" value="1"/>
</dbReference>
<evidence type="ECO:0000259" key="1">
    <source>
        <dbReference type="PROSITE" id="PS51782"/>
    </source>
</evidence>
<protein>
    <recommendedName>
        <fullName evidence="1">LysM domain-containing protein</fullName>
    </recommendedName>
</protein>
<feature type="domain" description="LysM" evidence="1">
    <location>
        <begin position="258"/>
        <end position="303"/>
    </location>
</feature>
<dbReference type="Gene3D" id="2.70.70.10">
    <property type="entry name" value="Glucose Permease (Domain IIA)"/>
    <property type="match status" value="1"/>
</dbReference>
<dbReference type="GO" id="GO:0004222">
    <property type="term" value="F:metalloendopeptidase activity"/>
    <property type="evidence" value="ECO:0007669"/>
    <property type="project" value="TreeGrafter"/>
</dbReference>
<dbReference type="Pfam" id="PF01551">
    <property type="entry name" value="Peptidase_M23"/>
    <property type="match status" value="1"/>
</dbReference>
<gene>
    <name evidence="2" type="ORF">COU33_01280</name>
</gene>
<dbReference type="PANTHER" id="PTHR21666">
    <property type="entry name" value="PEPTIDASE-RELATED"/>
    <property type="match status" value="1"/>
</dbReference>
<reference evidence="3" key="1">
    <citation type="submission" date="2017-09" db="EMBL/GenBank/DDBJ databases">
        <title>Depth-based differentiation of microbial function through sediment-hosted aquifers and enrichment of novel symbionts in the deep terrestrial subsurface.</title>
        <authorList>
            <person name="Probst A.J."/>
            <person name="Ladd B."/>
            <person name="Jarett J.K."/>
            <person name="Geller-Mcgrath D.E."/>
            <person name="Sieber C.M.K."/>
            <person name="Emerson J.B."/>
            <person name="Anantharaman K."/>
            <person name="Thomas B.C."/>
            <person name="Malmstrom R."/>
            <person name="Stieglmeier M."/>
            <person name="Klingl A."/>
            <person name="Woyke T."/>
            <person name="Ryan C.M."/>
            <person name="Banfield J.F."/>
        </authorList>
    </citation>
    <scope>NUCLEOTIDE SEQUENCE [LARGE SCALE GENOMIC DNA]</scope>
</reference>
<dbReference type="InterPro" id="IPR036779">
    <property type="entry name" value="LysM_dom_sf"/>
</dbReference>
<dbReference type="SMART" id="SM00257">
    <property type="entry name" value="LysM"/>
    <property type="match status" value="2"/>
</dbReference>
<dbReference type="Gene3D" id="3.10.350.10">
    <property type="entry name" value="LysM domain"/>
    <property type="match status" value="2"/>
</dbReference>